<gene>
    <name evidence="1" type="ORF">LCGC14_2645700</name>
</gene>
<evidence type="ECO:0000313" key="1">
    <source>
        <dbReference type="EMBL" id="KKK98139.1"/>
    </source>
</evidence>
<reference evidence="1" key="1">
    <citation type="journal article" date="2015" name="Nature">
        <title>Complex archaea that bridge the gap between prokaryotes and eukaryotes.</title>
        <authorList>
            <person name="Spang A."/>
            <person name="Saw J.H."/>
            <person name="Jorgensen S.L."/>
            <person name="Zaremba-Niedzwiedzka K."/>
            <person name="Martijn J."/>
            <person name="Lind A.E."/>
            <person name="van Eijk R."/>
            <person name="Schleper C."/>
            <person name="Guy L."/>
            <person name="Ettema T.J."/>
        </authorList>
    </citation>
    <scope>NUCLEOTIDE SEQUENCE</scope>
</reference>
<feature type="non-terminal residue" evidence="1">
    <location>
        <position position="1"/>
    </location>
</feature>
<name>A0A0F9C6Q7_9ZZZZ</name>
<organism evidence="1">
    <name type="scientific">marine sediment metagenome</name>
    <dbReference type="NCBI Taxonomy" id="412755"/>
    <lineage>
        <taxon>unclassified sequences</taxon>
        <taxon>metagenomes</taxon>
        <taxon>ecological metagenomes</taxon>
    </lineage>
</organism>
<protein>
    <submittedName>
        <fullName evidence="1">Uncharacterized protein</fullName>
    </submittedName>
</protein>
<proteinExistence type="predicted"/>
<accession>A0A0F9C6Q7</accession>
<comment type="caution">
    <text evidence="1">The sequence shown here is derived from an EMBL/GenBank/DDBJ whole genome shotgun (WGS) entry which is preliminary data.</text>
</comment>
<sequence length="27" mass="3126">YKLGSAYEYVGKKGNWVAEIAEEMIEF</sequence>
<dbReference type="AlphaFoldDB" id="A0A0F9C6Q7"/>
<dbReference type="EMBL" id="LAZR01045748">
    <property type="protein sequence ID" value="KKK98139.1"/>
    <property type="molecule type" value="Genomic_DNA"/>
</dbReference>